<proteinExistence type="predicted"/>
<accession>E1F9A8</accession>
<reference evidence="1 2" key="1">
    <citation type="journal article" date="2010" name="BMC Genomics">
        <title>Genome analysis and comparative genomics of a Giardia intestinalis assemblage E isolate.</title>
        <authorList>
            <person name="Jerlstrom-Hultqvist J."/>
            <person name="Franzen O."/>
            <person name="Ankarklev J."/>
            <person name="Xu F."/>
            <person name="Nohynkova E."/>
            <person name="Andersson J.O."/>
            <person name="Svard S.G."/>
            <person name="Andersson B."/>
        </authorList>
    </citation>
    <scope>NUCLEOTIDE SEQUENCE [LARGE SCALE GENOMIC DNA]</scope>
    <source>
        <strain evidence="1 2">P15</strain>
    </source>
</reference>
<sequence length="401" mass="44025">MSSLACINGFIIFASPKRLFCLTSSPLSNTVQETQWTLKEWHHSIDLEDRTILEIAGGKVLDRMSVLIVLLDDKRVLLIWVSSDFPDELTPISYSVTSTYRKASAAVISDGLLVISDRFGSIYSHSLTNLGLDSSKHNNLSTPINKAVAFTLAEPVTGRCTTITSLIAGLDGSIYFSDRDGVIVGSKADSPHDIHYIWSTKNTYLEQILPWHSDGVLALGNLGIFHCRCSQEKLSSELIISNNQLNSPTDSTIRMCVCMSQQGSVVFVAVLTMTMVNFSRKLNIASLTISEITGSGGKISVTDISTHDIGICLDWESDMLTPEQVSHSKIMRAYDVISLQGPLESVPSDRMPLFLDSSGTLFCIGTGLVSVHSKIFNNEVLAEWAHSDRVVMEHGHRQVKL</sequence>
<gene>
    <name evidence="1" type="ORF">GLP15_3305</name>
</gene>
<evidence type="ECO:0000313" key="1">
    <source>
        <dbReference type="EMBL" id="EFO60948.1"/>
    </source>
</evidence>
<evidence type="ECO:0000313" key="2">
    <source>
        <dbReference type="Proteomes" id="UP000008974"/>
    </source>
</evidence>
<comment type="caution">
    <text evidence="1">The sequence shown here is derived from an EMBL/GenBank/DDBJ whole genome shotgun (WGS) entry which is preliminary data.</text>
</comment>
<dbReference type="EMBL" id="ACVC01000476">
    <property type="protein sequence ID" value="EFO60948.1"/>
    <property type="molecule type" value="Genomic_DNA"/>
</dbReference>
<name>E1F9A8_GIAIA</name>
<dbReference type="Proteomes" id="UP000008974">
    <property type="component" value="Unassembled WGS sequence"/>
</dbReference>
<dbReference type="VEuPathDB" id="GiardiaDB:GLP15_3305"/>
<dbReference type="AlphaFoldDB" id="E1F9A8"/>
<dbReference type="OrthoDB" id="10256027at2759"/>
<protein>
    <submittedName>
        <fullName evidence="1">Uncharacterized protein</fullName>
    </submittedName>
</protein>
<organism evidence="1 2">
    <name type="scientific">Giardia intestinalis (strain P15)</name>
    <name type="common">Giardia lamblia</name>
    <dbReference type="NCBI Taxonomy" id="658858"/>
    <lineage>
        <taxon>Eukaryota</taxon>
        <taxon>Metamonada</taxon>
        <taxon>Diplomonadida</taxon>
        <taxon>Hexamitidae</taxon>
        <taxon>Giardiinae</taxon>
        <taxon>Giardia</taxon>
    </lineage>
</organism>
<dbReference type="OMA" id="SKIMRAY"/>